<evidence type="ECO:0000256" key="1">
    <source>
        <dbReference type="SAM" id="MobiDB-lite"/>
    </source>
</evidence>
<name>A0AAD5WS74_9PEZI</name>
<dbReference type="AlphaFoldDB" id="A0AAD5WS74"/>
<keyword evidence="2" id="KW-0472">Membrane</keyword>
<accession>A0AAD5WS74</accession>
<proteinExistence type="predicted"/>
<sequence length="387" mass="42881">MDTILSPRAPSEADSKSKPQNVPAIALGVFLAMFILLYFFYWIRFRRATIKHWTLEDQNRALRSENQHHSKQHLQMRANIDVRDHALIDAIKTIPSLREGMLRKIPSLANYPGMGRMRQGTLPTAGPPSSGRGGGRQMSLPVQGYAQQNHSNFRYGSAPDVSVHDGAPILSALPLPQPTGANRYDSPDVFRDGEYRREEYRHGGGTGNNNGNDYTVDVSSYVLSRGVHTQPQELDLSTFVPPENAQHTTRRLSKETPRSNSQPHSKSKSSLSKSSSNALKGMPYPASPPSPRQVTWSEPIQTQANEPLSPLSEIGTGTGLGQQPQTQPRPLQHRLGQVPPIASPTQSVAQIRVNGRRYKSFSKRVSEIPRPVHPNLSTQSRDSARSR</sequence>
<keyword evidence="4" id="KW-1185">Reference proteome</keyword>
<feature type="compositionally biased region" description="Low complexity" evidence="1">
    <location>
        <begin position="321"/>
        <end position="335"/>
    </location>
</feature>
<organism evidence="3 4">
    <name type="scientific">Zalerion maritima</name>
    <dbReference type="NCBI Taxonomy" id="339359"/>
    <lineage>
        <taxon>Eukaryota</taxon>
        <taxon>Fungi</taxon>
        <taxon>Dikarya</taxon>
        <taxon>Ascomycota</taxon>
        <taxon>Pezizomycotina</taxon>
        <taxon>Sordariomycetes</taxon>
        <taxon>Lulworthiomycetidae</taxon>
        <taxon>Lulworthiales</taxon>
        <taxon>Lulworthiaceae</taxon>
        <taxon>Zalerion</taxon>
    </lineage>
</organism>
<feature type="region of interest" description="Disordered" evidence="1">
    <location>
        <begin position="118"/>
        <end position="139"/>
    </location>
</feature>
<comment type="caution">
    <text evidence="3">The sequence shown here is derived from an EMBL/GenBank/DDBJ whole genome shotgun (WGS) entry which is preliminary data.</text>
</comment>
<feature type="region of interest" description="Disordered" evidence="1">
    <location>
        <begin position="169"/>
        <end position="190"/>
    </location>
</feature>
<dbReference type="EMBL" id="JAKWBI020000184">
    <property type="protein sequence ID" value="KAJ2899927.1"/>
    <property type="molecule type" value="Genomic_DNA"/>
</dbReference>
<keyword evidence="2" id="KW-1133">Transmembrane helix</keyword>
<feature type="transmembrane region" description="Helical" evidence="2">
    <location>
        <begin position="24"/>
        <end position="43"/>
    </location>
</feature>
<keyword evidence="2" id="KW-0812">Transmembrane</keyword>
<gene>
    <name evidence="3" type="ORF">MKZ38_002726</name>
</gene>
<evidence type="ECO:0000313" key="4">
    <source>
        <dbReference type="Proteomes" id="UP001201980"/>
    </source>
</evidence>
<evidence type="ECO:0000256" key="2">
    <source>
        <dbReference type="SAM" id="Phobius"/>
    </source>
</evidence>
<feature type="region of interest" description="Disordered" evidence="1">
    <location>
        <begin position="307"/>
        <end position="348"/>
    </location>
</feature>
<dbReference type="Proteomes" id="UP001201980">
    <property type="component" value="Unassembled WGS sequence"/>
</dbReference>
<protein>
    <submittedName>
        <fullName evidence="3">Uncharacterized protein</fullName>
    </submittedName>
</protein>
<reference evidence="3" key="1">
    <citation type="submission" date="2022-07" db="EMBL/GenBank/DDBJ databases">
        <title>Draft genome sequence of Zalerion maritima ATCC 34329, a (micro)plastics degrading marine fungus.</title>
        <authorList>
            <person name="Paco A."/>
            <person name="Goncalves M.F.M."/>
            <person name="Rocha-Santos T.A.P."/>
            <person name="Alves A."/>
        </authorList>
    </citation>
    <scope>NUCLEOTIDE SEQUENCE</scope>
    <source>
        <strain evidence="3">ATCC 34329</strain>
    </source>
</reference>
<feature type="region of interest" description="Disordered" evidence="1">
    <location>
        <begin position="233"/>
        <end position="295"/>
    </location>
</feature>
<evidence type="ECO:0000313" key="3">
    <source>
        <dbReference type="EMBL" id="KAJ2899927.1"/>
    </source>
</evidence>
<feature type="region of interest" description="Disordered" evidence="1">
    <location>
        <begin position="362"/>
        <end position="387"/>
    </location>
</feature>